<dbReference type="Pfam" id="PF00271">
    <property type="entry name" value="Helicase_C"/>
    <property type="match status" value="1"/>
</dbReference>
<dbReference type="Gene3D" id="3.40.50.300">
    <property type="entry name" value="P-loop containing nucleotide triphosphate hydrolases"/>
    <property type="match status" value="1"/>
</dbReference>
<dbReference type="CDD" id="cd18012">
    <property type="entry name" value="DEXQc_arch_SWI2_SNF2"/>
    <property type="match status" value="1"/>
</dbReference>
<keyword evidence="2" id="KW-0862">Zinc</keyword>
<keyword evidence="2" id="KW-0479">Metal-binding</keyword>
<dbReference type="InterPro" id="IPR038718">
    <property type="entry name" value="SNF2-like_sf"/>
</dbReference>
<evidence type="ECO:0000259" key="5">
    <source>
        <dbReference type="PROSITE" id="PS51194"/>
    </source>
</evidence>
<protein>
    <recommendedName>
        <fullName evidence="8">Helicase SNF2</fullName>
    </recommendedName>
</protein>
<dbReference type="InterPro" id="IPR000330">
    <property type="entry name" value="SNF2_N"/>
</dbReference>
<evidence type="ECO:0000313" key="7">
    <source>
        <dbReference type="Proteomes" id="UP000239724"/>
    </source>
</evidence>
<dbReference type="SUPFAM" id="SSF52540">
    <property type="entry name" value="P-loop containing nucleoside triphosphate hydrolases"/>
    <property type="match status" value="2"/>
</dbReference>
<reference evidence="6 7" key="1">
    <citation type="journal article" date="2018" name="Arch. Microbiol.">
        <title>New insights into the metabolic potential of the phototrophic purple bacterium Rhodopila globiformis DSM 161(T) from its draft genome sequence and evidence for a vanadium-dependent nitrogenase.</title>
        <authorList>
            <person name="Imhoff J.F."/>
            <person name="Rahn T."/>
            <person name="Kunzel S."/>
            <person name="Neulinger S.C."/>
        </authorList>
    </citation>
    <scope>NUCLEOTIDE SEQUENCE [LARGE SCALE GENOMIC DNA]</scope>
    <source>
        <strain evidence="6 7">DSM 161</strain>
    </source>
</reference>
<organism evidence="6 7">
    <name type="scientific">Rhodopila globiformis</name>
    <name type="common">Rhodopseudomonas globiformis</name>
    <dbReference type="NCBI Taxonomy" id="1071"/>
    <lineage>
        <taxon>Bacteria</taxon>
        <taxon>Pseudomonadati</taxon>
        <taxon>Pseudomonadota</taxon>
        <taxon>Alphaproteobacteria</taxon>
        <taxon>Acetobacterales</taxon>
        <taxon>Acetobacteraceae</taxon>
        <taxon>Rhodopila</taxon>
    </lineage>
</organism>
<dbReference type="GO" id="GO:0016787">
    <property type="term" value="F:hydrolase activity"/>
    <property type="evidence" value="ECO:0007669"/>
    <property type="project" value="UniProtKB-KW"/>
</dbReference>
<dbReference type="InterPro" id="IPR049730">
    <property type="entry name" value="SNF2/RAD54-like_C"/>
</dbReference>
<evidence type="ECO:0000256" key="2">
    <source>
        <dbReference type="PROSITE-ProRule" id="PRU00325"/>
    </source>
</evidence>
<keyword evidence="2" id="KW-0863">Zinc-finger</keyword>
<dbReference type="InterPro" id="IPR014001">
    <property type="entry name" value="Helicase_ATP-bd"/>
</dbReference>
<dbReference type="InterPro" id="IPR007527">
    <property type="entry name" value="Znf_SWIM"/>
</dbReference>
<gene>
    <name evidence="6" type="ORF">CCS01_19280</name>
</gene>
<dbReference type="PROSITE" id="PS51194">
    <property type="entry name" value="HELICASE_CTER"/>
    <property type="match status" value="1"/>
</dbReference>
<dbReference type="EMBL" id="NHRY01000212">
    <property type="protein sequence ID" value="PPQ30426.1"/>
    <property type="molecule type" value="Genomic_DNA"/>
</dbReference>
<sequence length="1125" mass="123048">MPIAPDIDPSLAIRESDIKRFFPPGTLSAGRSYEQRGRVQDLEIAERGAVIKATTQGTRSDPYVQTLRISQSPNNGIRIAGACNCPAGRGCKHLAAVLVAAHRKQHIVAPRPEPAAKAPAKKPVAAEAELPAQIQTWLADFDREDEEPTETYPASIRSRIFYVLNAETNATGVPRLLIDPMTVGLRKDDSVGTVKRYAPRQINVPARYLRPSDLVILARLGRRTGYNGPTADDDPQDTIKRILATGRARWSSAEGAVLTEAPERQGEITWITRPDASQQATLALDEGLIGVRLPAPWYVDPAAGVMGPIAFDLAPRVVTRLLDAPPIPPEAAAEVRARLSKRPAAAKMPVPREMAAADVVQEPMHPHLRLINGTLPRDPSYGRGSARALGRGLYSVPLLRLTFQYGPIGLPRSLKPLPKLTVENGRLYDVVRDRAAEAQALAELASLGFASVNEVVPVYFQHAHTDDFVLRETGATHTWMQIVTQEVPRLRAAGWTVEVDADFPVQVLTADAGIDAELVEGHGIDWLELHLGVTVDGEQVDLVPALVRLIARPEAAALAEGADDKPFVLPLPDGRMLSLPMARIRPTLQALLELWTTGGIDAETGKIGFSRLDAADLARLEEKTGLAWHGGEALRELGQQLRESGGIPKAVIPGSFKATLRPYQSQGVDWLQFLGAAGLGGVLADDMGLGKTVQTLAHLMIEKAAGRLDRPSLIVCPTSLIPNWLAEANRFAPELSVLPLHGAGRKSCFRKIADYDLVLSTYPLLTRDHDVLVAQDWHAVILDEAQSIKNPNAETTRQALRLKARQRLCLSGTPLQNHLGELWSLFDFLAPGFLGGQKSFKARFRIPIEKEGDAERQAMLNRRIRPFLLRRTKEEVATELPPKTEIIEPIELETNQRAIYEAVRLSMHTKVQAAIAQKGLAKSGIIILDALLKMRQACCDPRLLKLKSVATSKAGSAKLDRLMEMLSIMFAEGRRVLLFSQFTEMLALIEERLADEGVDYVMLTGDTKDRGAPVKKFQNGDVPLFLISLKAGGVGLNLTAADTVIHYDPWWNPAVEDQATDRAYRIGQTRKVFVHRLVTLGTIEEKMEVLKEKKRAIVAGVLDAEHGGALKLSDADIEELFAPAA</sequence>
<keyword evidence="1" id="KW-0378">Hydrolase</keyword>
<evidence type="ECO:0000313" key="6">
    <source>
        <dbReference type="EMBL" id="PPQ30426.1"/>
    </source>
</evidence>
<dbReference type="PROSITE" id="PS50966">
    <property type="entry name" value="ZF_SWIM"/>
    <property type="match status" value="1"/>
</dbReference>
<dbReference type="Gene3D" id="3.40.50.10810">
    <property type="entry name" value="Tandem AAA-ATPase domain"/>
    <property type="match status" value="1"/>
</dbReference>
<dbReference type="GO" id="GO:0008270">
    <property type="term" value="F:zinc ion binding"/>
    <property type="evidence" value="ECO:0007669"/>
    <property type="project" value="UniProtKB-KW"/>
</dbReference>
<dbReference type="Proteomes" id="UP000239724">
    <property type="component" value="Unassembled WGS sequence"/>
</dbReference>
<dbReference type="PANTHER" id="PTHR10799">
    <property type="entry name" value="SNF2/RAD54 HELICASE FAMILY"/>
    <property type="match status" value="1"/>
</dbReference>
<dbReference type="Pfam" id="PF00176">
    <property type="entry name" value="SNF2-rel_dom"/>
    <property type="match status" value="1"/>
</dbReference>
<dbReference type="CDD" id="cd18793">
    <property type="entry name" value="SF2_C_SNF"/>
    <property type="match status" value="1"/>
</dbReference>
<evidence type="ECO:0000259" key="4">
    <source>
        <dbReference type="PROSITE" id="PS51192"/>
    </source>
</evidence>
<dbReference type="SMART" id="SM00490">
    <property type="entry name" value="HELICc"/>
    <property type="match status" value="1"/>
</dbReference>
<evidence type="ECO:0000259" key="3">
    <source>
        <dbReference type="PROSITE" id="PS50966"/>
    </source>
</evidence>
<accession>A0A2S6N738</accession>
<name>A0A2S6N738_RHOGL</name>
<dbReference type="GO" id="GO:0004386">
    <property type="term" value="F:helicase activity"/>
    <property type="evidence" value="ECO:0007669"/>
    <property type="project" value="UniProtKB-KW"/>
</dbReference>
<dbReference type="InterPro" id="IPR001650">
    <property type="entry name" value="Helicase_C-like"/>
</dbReference>
<feature type="domain" description="Helicase C-terminal" evidence="5">
    <location>
        <begin position="958"/>
        <end position="1118"/>
    </location>
</feature>
<proteinExistence type="predicted"/>
<keyword evidence="7" id="KW-1185">Reference proteome</keyword>
<dbReference type="SMART" id="SM00487">
    <property type="entry name" value="DEXDc"/>
    <property type="match status" value="1"/>
</dbReference>
<evidence type="ECO:0008006" key="8">
    <source>
        <dbReference type="Google" id="ProtNLM"/>
    </source>
</evidence>
<feature type="domain" description="Helicase ATP-binding" evidence="4">
    <location>
        <begin position="672"/>
        <end position="832"/>
    </location>
</feature>
<dbReference type="InterPro" id="IPR027417">
    <property type="entry name" value="P-loop_NTPase"/>
</dbReference>
<feature type="domain" description="SWIM-type" evidence="3">
    <location>
        <begin position="65"/>
        <end position="102"/>
    </location>
</feature>
<evidence type="ECO:0000256" key="1">
    <source>
        <dbReference type="ARBA" id="ARBA00022801"/>
    </source>
</evidence>
<dbReference type="PROSITE" id="PS51192">
    <property type="entry name" value="HELICASE_ATP_BIND_1"/>
    <property type="match status" value="1"/>
</dbReference>
<dbReference type="AlphaFoldDB" id="A0A2S6N738"/>
<dbReference type="GO" id="GO:0005524">
    <property type="term" value="F:ATP binding"/>
    <property type="evidence" value="ECO:0007669"/>
    <property type="project" value="InterPro"/>
</dbReference>
<comment type="caution">
    <text evidence="6">The sequence shown here is derived from an EMBL/GenBank/DDBJ whole genome shotgun (WGS) entry which is preliminary data.</text>
</comment>